<proteinExistence type="predicted"/>
<evidence type="ECO:0000313" key="2">
    <source>
        <dbReference type="Proteomes" id="UP000775213"/>
    </source>
</evidence>
<sequence length="60" mass="6640">MHSFQPFKQSVPNGSELLCRSVLETIALLPKQTPEQISTVTDADCETVFGISESQWAASW</sequence>
<dbReference type="EMBL" id="JAGFBR010000013">
    <property type="protein sequence ID" value="KAH0456738.1"/>
    <property type="molecule type" value="Genomic_DNA"/>
</dbReference>
<comment type="caution">
    <text evidence="1">The sequence shown here is derived from an EMBL/GenBank/DDBJ whole genome shotgun (WGS) entry which is preliminary data.</text>
</comment>
<name>A0AAV7GMK4_DENCH</name>
<protein>
    <submittedName>
        <fullName evidence="1">Uncharacterized protein</fullName>
    </submittedName>
</protein>
<dbReference type="AlphaFoldDB" id="A0AAV7GMK4"/>
<organism evidence="1 2">
    <name type="scientific">Dendrobium chrysotoxum</name>
    <name type="common">Orchid</name>
    <dbReference type="NCBI Taxonomy" id="161865"/>
    <lineage>
        <taxon>Eukaryota</taxon>
        <taxon>Viridiplantae</taxon>
        <taxon>Streptophyta</taxon>
        <taxon>Embryophyta</taxon>
        <taxon>Tracheophyta</taxon>
        <taxon>Spermatophyta</taxon>
        <taxon>Magnoliopsida</taxon>
        <taxon>Liliopsida</taxon>
        <taxon>Asparagales</taxon>
        <taxon>Orchidaceae</taxon>
        <taxon>Epidendroideae</taxon>
        <taxon>Malaxideae</taxon>
        <taxon>Dendrobiinae</taxon>
        <taxon>Dendrobium</taxon>
    </lineage>
</organism>
<reference evidence="1 2" key="1">
    <citation type="journal article" date="2021" name="Hortic Res">
        <title>Chromosome-scale assembly of the Dendrobium chrysotoxum genome enhances the understanding of orchid evolution.</title>
        <authorList>
            <person name="Zhang Y."/>
            <person name="Zhang G.Q."/>
            <person name="Zhang D."/>
            <person name="Liu X.D."/>
            <person name="Xu X.Y."/>
            <person name="Sun W.H."/>
            <person name="Yu X."/>
            <person name="Zhu X."/>
            <person name="Wang Z.W."/>
            <person name="Zhao X."/>
            <person name="Zhong W.Y."/>
            <person name="Chen H."/>
            <person name="Yin W.L."/>
            <person name="Huang T."/>
            <person name="Niu S.C."/>
            <person name="Liu Z.J."/>
        </authorList>
    </citation>
    <scope>NUCLEOTIDE SEQUENCE [LARGE SCALE GENOMIC DNA]</scope>
    <source>
        <strain evidence="1">Lindl</strain>
    </source>
</reference>
<evidence type="ECO:0000313" key="1">
    <source>
        <dbReference type="EMBL" id="KAH0456738.1"/>
    </source>
</evidence>
<dbReference type="Proteomes" id="UP000775213">
    <property type="component" value="Unassembled WGS sequence"/>
</dbReference>
<accession>A0AAV7GMK4</accession>
<gene>
    <name evidence="1" type="ORF">IEQ34_014645</name>
</gene>
<keyword evidence="2" id="KW-1185">Reference proteome</keyword>